<protein>
    <recommendedName>
        <fullName evidence="6">Solute-binding protein family 3/N-terminal domain-containing protein</fullName>
    </recommendedName>
</protein>
<evidence type="ECO:0000256" key="2">
    <source>
        <dbReference type="ARBA" id="ARBA00022729"/>
    </source>
</evidence>
<dbReference type="AlphaFoldDB" id="A0A150L6A6"/>
<accession>A0A150L6A6</accession>
<dbReference type="PANTHER" id="PTHR35841">
    <property type="entry name" value="PHOSPHONATES-BINDING PERIPLASMIC PROTEIN"/>
    <property type="match status" value="1"/>
</dbReference>
<name>A0A150L6A6_9BACI</name>
<feature type="chain" id="PRO_5039559161" description="Solute-binding protein family 3/N-terminal domain-containing protein" evidence="5">
    <location>
        <begin position="21"/>
        <end position="315"/>
    </location>
</feature>
<evidence type="ECO:0000313" key="8">
    <source>
        <dbReference type="Proteomes" id="UP000075666"/>
    </source>
</evidence>
<reference evidence="7 8" key="1">
    <citation type="submission" date="2016-01" db="EMBL/GenBank/DDBJ databases">
        <title>Genome Sequences of Twelve Sporeforming Bacillus Species Isolated from Foods.</title>
        <authorList>
            <person name="Berendsen E.M."/>
            <person name="Wells-Bennik M.H."/>
            <person name="Krawcyk A.O."/>
            <person name="De Jong A."/>
            <person name="Holsappel S."/>
            <person name="Eijlander R.T."/>
            <person name="Kuipers O.P."/>
        </authorList>
    </citation>
    <scope>NUCLEOTIDE SEQUENCE [LARGE SCALE GENOMIC DNA]</scope>
    <source>
        <strain evidence="7 8">B4102</strain>
    </source>
</reference>
<dbReference type="GO" id="GO:0055085">
    <property type="term" value="P:transmembrane transport"/>
    <property type="evidence" value="ECO:0007669"/>
    <property type="project" value="InterPro"/>
</dbReference>
<comment type="similarity">
    <text evidence="1">Belongs to the phosphate/phosphite/phosphonate binding protein family.</text>
</comment>
<dbReference type="Pfam" id="PF12974">
    <property type="entry name" value="Phosphonate-bd"/>
    <property type="match status" value="1"/>
</dbReference>
<dbReference type="Gene3D" id="3.40.190.10">
    <property type="entry name" value="Periplasmic binding protein-like II"/>
    <property type="match status" value="2"/>
</dbReference>
<keyword evidence="3" id="KW-0564">Palmitate</keyword>
<dbReference type="Proteomes" id="UP000075666">
    <property type="component" value="Unassembled WGS sequence"/>
</dbReference>
<evidence type="ECO:0000256" key="5">
    <source>
        <dbReference type="SAM" id="SignalP"/>
    </source>
</evidence>
<evidence type="ECO:0000259" key="6">
    <source>
        <dbReference type="SMART" id="SM00062"/>
    </source>
</evidence>
<dbReference type="CDD" id="cd01071">
    <property type="entry name" value="PBP2_PhnD_like"/>
    <property type="match status" value="1"/>
</dbReference>
<sequence>MLKKFAALFLALGVVAMVMAGCGKSDDKAKDGNKDGSKGFVPKELTIGFVPSQNAETLEAKAKPLAELLEKEIGIPVKVKVTTDYNGVVEAMGSKQLDLGFLPPTDYVLAHEKGYADVLLQALRNGVDPETGKQTDELVDYYYSGVLVRKDSGINSIKDLKGKRIGYQAPTSSAGYVWPAVEMKKEGVDAQKDVKYVQLQGHDKGVQGVLSEDIDAAAVFVDARNIVEKEYPNVYKDTKYLFLTDKIPNDTISVRPDMDQAWKDKIADAFVKIGEDEKGKEIIKAIYTHVGYKKSQDSNFDVVREYTKKIEEVGK</sequence>
<dbReference type="GO" id="GO:0043190">
    <property type="term" value="C:ATP-binding cassette (ABC) transporter complex"/>
    <property type="evidence" value="ECO:0007669"/>
    <property type="project" value="InterPro"/>
</dbReference>
<dbReference type="NCBIfam" id="TIGR01098">
    <property type="entry name" value="3A0109s03R"/>
    <property type="match status" value="1"/>
</dbReference>
<dbReference type="InterPro" id="IPR001638">
    <property type="entry name" value="Solute-binding_3/MltF_N"/>
</dbReference>
<evidence type="ECO:0000256" key="1">
    <source>
        <dbReference type="ARBA" id="ARBA00007162"/>
    </source>
</evidence>
<dbReference type="PATRIC" id="fig|46224.3.peg.2689"/>
<gene>
    <name evidence="7" type="ORF">B4102_0472</name>
</gene>
<dbReference type="RefSeq" id="WP_066230556.1">
    <property type="nucleotide sequence ID" value="NZ_LQYN01000039.1"/>
</dbReference>
<proteinExistence type="inferred from homology"/>
<keyword evidence="8" id="KW-1185">Reference proteome</keyword>
<dbReference type="PROSITE" id="PS51257">
    <property type="entry name" value="PROKAR_LIPOPROTEIN"/>
    <property type="match status" value="1"/>
</dbReference>
<feature type="signal peptide" evidence="5">
    <location>
        <begin position="1"/>
        <end position="20"/>
    </location>
</feature>
<comment type="caution">
    <text evidence="7">The sequence shown here is derived from an EMBL/GenBank/DDBJ whole genome shotgun (WGS) entry which is preliminary data.</text>
</comment>
<keyword evidence="2 5" id="KW-0732">Signal</keyword>
<organism evidence="7 8">
    <name type="scientific">Heyndrickxia sporothermodurans</name>
    <dbReference type="NCBI Taxonomy" id="46224"/>
    <lineage>
        <taxon>Bacteria</taxon>
        <taxon>Bacillati</taxon>
        <taxon>Bacillota</taxon>
        <taxon>Bacilli</taxon>
        <taxon>Bacillales</taxon>
        <taxon>Bacillaceae</taxon>
        <taxon>Heyndrickxia</taxon>
    </lineage>
</organism>
<dbReference type="SUPFAM" id="SSF53850">
    <property type="entry name" value="Periplasmic binding protein-like II"/>
    <property type="match status" value="1"/>
</dbReference>
<dbReference type="OrthoDB" id="9776786at2"/>
<dbReference type="STRING" id="46224.B4102_0472"/>
<dbReference type="PANTHER" id="PTHR35841:SF1">
    <property type="entry name" value="PHOSPHONATES-BINDING PERIPLASMIC PROTEIN"/>
    <property type="match status" value="1"/>
</dbReference>
<dbReference type="InterPro" id="IPR005770">
    <property type="entry name" value="PhnD"/>
</dbReference>
<dbReference type="EMBL" id="LQYN01000039">
    <property type="protein sequence ID" value="KYD07838.1"/>
    <property type="molecule type" value="Genomic_DNA"/>
</dbReference>
<evidence type="ECO:0000313" key="7">
    <source>
        <dbReference type="EMBL" id="KYD07838.1"/>
    </source>
</evidence>
<evidence type="ECO:0000256" key="3">
    <source>
        <dbReference type="ARBA" id="ARBA00023139"/>
    </source>
</evidence>
<feature type="domain" description="Solute-binding protein family 3/N-terminal" evidence="6">
    <location>
        <begin position="44"/>
        <end position="290"/>
    </location>
</feature>
<evidence type="ECO:0000256" key="4">
    <source>
        <dbReference type="ARBA" id="ARBA00023288"/>
    </source>
</evidence>
<dbReference type="SMART" id="SM00062">
    <property type="entry name" value="PBPb"/>
    <property type="match status" value="1"/>
</dbReference>
<keyword evidence="4" id="KW-0449">Lipoprotein</keyword>